<organism evidence="2">
    <name type="scientific">Kwoniella pini CBS 10737</name>
    <dbReference type="NCBI Taxonomy" id="1296096"/>
    <lineage>
        <taxon>Eukaryota</taxon>
        <taxon>Fungi</taxon>
        <taxon>Dikarya</taxon>
        <taxon>Basidiomycota</taxon>
        <taxon>Agaricomycotina</taxon>
        <taxon>Tremellomycetes</taxon>
        <taxon>Tremellales</taxon>
        <taxon>Cryptococcaceae</taxon>
        <taxon>Kwoniella</taxon>
    </lineage>
</organism>
<dbReference type="EMBL" id="KV700116">
    <property type="protein sequence ID" value="OCF47730.1"/>
    <property type="molecule type" value="Genomic_DNA"/>
</dbReference>
<reference evidence="2" key="1">
    <citation type="submission" date="2013-07" db="EMBL/GenBank/DDBJ databases">
        <title>The Genome Sequence of Cryptococcus pinus CBS10737.</title>
        <authorList>
            <consortium name="The Broad Institute Genome Sequencing Platform"/>
            <person name="Cuomo C."/>
            <person name="Litvintseva A."/>
            <person name="Chen Y."/>
            <person name="Heitman J."/>
            <person name="Sun S."/>
            <person name="Springer D."/>
            <person name="Dromer F."/>
            <person name="Young S.K."/>
            <person name="Zeng Q."/>
            <person name="Gargeya S."/>
            <person name="Fitzgerald M."/>
            <person name="Abouelleil A."/>
            <person name="Alvarado L."/>
            <person name="Berlin A.M."/>
            <person name="Chapman S.B."/>
            <person name="Dewar J."/>
            <person name="Goldberg J."/>
            <person name="Griggs A."/>
            <person name="Gujja S."/>
            <person name="Hansen M."/>
            <person name="Howarth C."/>
            <person name="Imamovic A."/>
            <person name="Larimer J."/>
            <person name="McCowan C."/>
            <person name="Murphy C."/>
            <person name="Pearson M."/>
            <person name="Priest M."/>
            <person name="Roberts A."/>
            <person name="Saif S."/>
            <person name="Shea T."/>
            <person name="Sykes S."/>
            <person name="Wortman J."/>
            <person name="Nusbaum C."/>
            <person name="Birren B."/>
        </authorList>
    </citation>
    <scope>NUCLEOTIDE SEQUENCE [LARGE SCALE GENOMIC DNA]</scope>
    <source>
        <strain evidence="2">CBS 10737</strain>
    </source>
</reference>
<evidence type="ECO:0000313" key="3">
    <source>
        <dbReference type="EMBL" id="WWC67486.1"/>
    </source>
</evidence>
<dbReference type="KEGG" id="kpin:30175005"/>
<name>A0A1B9HWU4_9TREE</name>
<feature type="compositionally biased region" description="Basic residues" evidence="1">
    <location>
        <begin position="8"/>
        <end position="21"/>
    </location>
</feature>
<dbReference type="EMBL" id="CP144520">
    <property type="protein sequence ID" value="WWC67486.1"/>
    <property type="molecule type" value="Genomic_DNA"/>
</dbReference>
<feature type="region of interest" description="Disordered" evidence="1">
    <location>
        <begin position="1"/>
        <end position="41"/>
    </location>
</feature>
<proteinExistence type="predicted"/>
<reference evidence="3" key="2">
    <citation type="submission" date="2013-07" db="EMBL/GenBank/DDBJ databases">
        <authorList>
            <consortium name="The Broad Institute Genome Sequencing Platform"/>
            <person name="Cuomo C."/>
            <person name="Litvintseva A."/>
            <person name="Chen Y."/>
            <person name="Heitman J."/>
            <person name="Sun S."/>
            <person name="Springer D."/>
            <person name="Dromer F."/>
            <person name="Young S.K."/>
            <person name="Zeng Q."/>
            <person name="Gargeya S."/>
            <person name="Fitzgerald M."/>
            <person name="Abouelleil A."/>
            <person name="Alvarado L."/>
            <person name="Berlin A.M."/>
            <person name="Chapman S.B."/>
            <person name="Dewar J."/>
            <person name="Goldberg J."/>
            <person name="Griggs A."/>
            <person name="Gujja S."/>
            <person name="Hansen M."/>
            <person name="Howarth C."/>
            <person name="Imamovic A."/>
            <person name="Larimer J."/>
            <person name="McCowan C."/>
            <person name="Murphy C."/>
            <person name="Pearson M."/>
            <person name="Priest M."/>
            <person name="Roberts A."/>
            <person name="Saif S."/>
            <person name="Shea T."/>
            <person name="Sykes S."/>
            <person name="Wortman J."/>
            <person name="Nusbaum C."/>
            <person name="Birren B."/>
        </authorList>
    </citation>
    <scope>NUCLEOTIDE SEQUENCE</scope>
    <source>
        <strain evidence="3">CBS 10737</strain>
    </source>
</reference>
<dbReference type="RefSeq" id="XP_019008949.1">
    <property type="nucleotide sequence ID" value="XM_019158336.1"/>
</dbReference>
<sequence length="309" mass="35459">MPLVRSCQRSRKDKHQPHRGHSSNQPHLNVSTIASPSPRYQGSRDCSTIFYCPSIDYSGANNSVTYGYPRYYEHQDLMEELAMTLEGPMHDQWREIQNTLPSSSRKGTAQTAWDTFPGKAEVEVNRWMRNNNEHYGRESSTAGLIDTIRLPQRSRDTLFNLKSKLGKPRIQGVFVISTDNQNDMFSNLYQGSKFSTHCILRPDYRSDGTRNAKIEEMSKFSKSLDDNILGNMFTDMTLDTMIRDKSDNRYSYVVMTDQEKTSFGCMMEPLVDVTATEQEYNVSYTESENGSVYDHQPVKGHNFIDSPSF</sequence>
<keyword evidence="4" id="KW-1185">Reference proteome</keyword>
<accession>A0A1B9HWU4</accession>
<dbReference type="GeneID" id="30175005"/>
<dbReference type="Proteomes" id="UP000094020">
    <property type="component" value="Chromosome 2"/>
</dbReference>
<feature type="compositionally biased region" description="Polar residues" evidence="1">
    <location>
        <begin position="22"/>
        <end position="41"/>
    </location>
</feature>
<evidence type="ECO:0000256" key="1">
    <source>
        <dbReference type="SAM" id="MobiDB-lite"/>
    </source>
</evidence>
<gene>
    <name evidence="2" type="ORF">I206_06636</name>
    <name evidence="3" type="ORF">I206_101394</name>
</gene>
<protein>
    <submittedName>
        <fullName evidence="2">Uncharacterized protein</fullName>
    </submittedName>
</protein>
<reference evidence="2" key="3">
    <citation type="submission" date="2016-07" db="EMBL/GenBank/DDBJ databases">
        <title>Evolution of pathogenesis and genome organization in the Tremellales.</title>
        <authorList>
            <person name="Cuomo C."/>
            <person name="Litvintseva A."/>
            <person name="Heitman J."/>
            <person name="Chen Y."/>
            <person name="Sun S."/>
            <person name="Springer D."/>
            <person name="Dromer F."/>
            <person name="Young S."/>
            <person name="Zeng Q."/>
            <person name="Chapman S."/>
            <person name="Gujja S."/>
            <person name="Saif S."/>
            <person name="Birren B."/>
        </authorList>
    </citation>
    <scope>NUCLEOTIDE SEQUENCE</scope>
    <source>
        <strain evidence="2">CBS 10737</strain>
    </source>
</reference>
<dbReference type="AlphaFoldDB" id="A0A1B9HWU4"/>
<evidence type="ECO:0000313" key="4">
    <source>
        <dbReference type="Proteomes" id="UP000094020"/>
    </source>
</evidence>
<feature type="region of interest" description="Disordered" evidence="1">
    <location>
        <begin position="286"/>
        <end position="309"/>
    </location>
</feature>
<reference evidence="3" key="4">
    <citation type="submission" date="2024-02" db="EMBL/GenBank/DDBJ databases">
        <title>Comparative genomics of Cryptococcus and Kwoniella reveals pathogenesis evolution and contrasting modes of karyotype evolution via chromosome fusion or intercentromeric recombination.</title>
        <authorList>
            <person name="Coelho M.A."/>
            <person name="David-Palma M."/>
            <person name="Shea T."/>
            <person name="Bowers K."/>
            <person name="McGinley-Smith S."/>
            <person name="Mohammad A.W."/>
            <person name="Gnirke A."/>
            <person name="Yurkov A.M."/>
            <person name="Nowrousian M."/>
            <person name="Sun S."/>
            <person name="Cuomo C.A."/>
            <person name="Heitman J."/>
        </authorList>
    </citation>
    <scope>NUCLEOTIDE SEQUENCE</scope>
    <source>
        <strain evidence="3">CBS 10737</strain>
    </source>
</reference>
<evidence type="ECO:0000313" key="2">
    <source>
        <dbReference type="EMBL" id="OCF47730.1"/>
    </source>
</evidence>